<keyword evidence="3" id="KW-1185">Reference proteome</keyword>
<dbReference type="Proteomes" id="UP001343724">
    <property type="component" value="Unassembled WGS sequence"/>
</dbReference>
<evidence type="ECO:0000256" key="1">
    <source>
        <dbReference type="SAM" id="MobiDB-lite"/>
    </source>
</evidence>
<sequence>MPRQRMVKPDFFDSGSLAACTIPARLVFIGLWVMADDKGNMKFEERKLVRQLFPYDDMDPRMLMVWLAELEDVGCIKVYEPHGDVCISIPNFLTYQTIKNPSKTTVPAPPESLKEGPRTEWFTSRCFQLWGIDNPHLTPCFPPTFSTIGNGGEREDAPTTNPVLTTKVPPSKERSKEVISSSPLGEEEEITPGALEAERFFRHVENPGACHACGAVWERGGPR</sequence>
<comment type="caution">
    <text evidence="2">The sequence shown here is derived from an EMBL/GenBank/DDBJ whole genome shotgun (WGS) entry which is preliminary data.</text>
</comment>
<evidence type="ECO:0000313" key="3">
    <source>
        <dbReference type="Proteomes" id="UP001343724"/>
    </source>
</evidence>
<evidence type="ECO:0000313" key="2">
    <source>
        <dbReference type="EMBL" id="MEC4294025.1"/>
    </source>
</evidence>
<protein>
    <submittedName>
        <fullName evidence="2">Uncharacterized protein</fullName>
    </submittedName>
</protein>
<organism evidence="2 3">
    <name type="scientific">Adlercreutzia shanghongiae</name>
    <dbReference type="NCBI Taxonomy" id="3111773"/>
    <lineage>
        <taxon>Bacteria</taxon>
        <taxon>Bacillati</taxon>
        <taxon>Actinomycetota</taxon>
        <taxon>Coriobacteriia</taxon>
        <taxon>Eggerthellales</taxon>
        <taxon>Eggerthellaceae</taxon>
        <taxon>Adlercreutzia</taxon>
    </lineage>
</organism>
<feature type="region of interest" description="Disordered" evidence="1">
    <location>
        <begin position="152"/>
        <end position="191"/>
    </location>
</feature>
<name>A0ABU6IW49_9ACTN</name>
<dbReference type="RefSeq" id="WP_326454265.1">
    <property type="nucleotide sequence ID" value="NZ_JAYMFH010000001.1"/>
</dbReference>
<accession>A0ABU6IW49</accession>
<proteinExistence type="predicted"/>
<gene>
    <name evidence="2" type="ORF">VJ920_01710</name>
</gene>
<reference evidence="2 3" key="1">
    <citation type="submission" date="2024-01" db="EMBL/GenBank/DDBJ databases">
        <title>novel species in genus Adlercreutzia.</title>
        <authorList>
            <person name="Liu X."/>
        </authorList>
    </citation>
    <scope>NUCLEOTIDE SEQUENCE [LARGE SCALE GENOMIC DNA]</scope>
    <source>
        <strain evidence="2 3">R22</strain>
    </source>
</reference>
<dbReference type="EMBL" id="JAYMFH010000001">
    <property type="protein sequence ID" value="MEC4294025.1"/>
    <property type="molecule type" value="Genomic_DNA"/>
</dbReference>